<dbReference type="InterPro" id="IPR038955">
    <property type="entry name" value="PriA/CPL1_fungi"/>
</dbReference>
<keyword evidence="1" id="KW-0732">Signal</keyword>
<proteinExistence type="predicted"/>
<sequence>MQVRRSAISSLSILSALITAATAQVEIPVSLGLGSLGNLDLDIGLLQDGALVNLNAFGNILADGSCPDANVGVEATVLGLVNVCACVNVLDAAAGACPDNAQPICGGAGVCACACDSNYYAVRLPFCRHARALLIPFSLQTADGTCAAFADCVSPNVYTSEGTYSVCTCAAGYRDNGAGGCALAPSARARSRRSVKLPGQEAFFPQSSESRAKAGMSCPDGETACPLTSGGFECIDTTSLDSCGGCVGAGFAGENCLAIPGALAVACRDARCHVGSCFAGWTFDNGRCI</sequence>
<evidence type="ECO:0000256" key="1">
    <source>
        <dbReference type="SAM" id="SignalP"/>
    </source>
</evidence>
<dbReference type="PANTHER" id="PTHR35192:SF2">
    <property type="entry name" value="APPLE DOMAIN-CONTAINING PROTEIN"/>
    <property type="match status" value="1"/>
</dbReference>
<dbReference type="PANTHER" id="PTHR35192">
    <property type="entry name" value="PROTEIN, PUTATIVE-RELATED"/>
    <property type="match status" value="1"/>
</dbReference>
<accession>A0A0D6ESB1</accession>
<evidence type="ECO:0000313" key="4">
    <source>
        <dbReference type="Proteomes" id="UP000243876"/>
    </source>
</evidence>
<organism evidence="3 4">
    <name type="scientific">Sporidiobolus salmonicolor</name>
    <name type="common">Yeast-like fungus</name>
    <name type="synonym">Sporobolomyces salmonicolor</name>
    <dbReference type="NCBI Taxonomy" id="5005"/>
    <lineage>
        <taxon>Eukaryota</taxon>
        <taxon>Fungi</taxon>
        <taxon>Dikarya</taxon>
        <taxon>Basidiomycota</taxon>
        <taxon>Pucciniomycotina</taxon>
        <taxon>Microbotryomycetes</taxon>
        <taxon>Sporidiobolales</taxon>
        <taxon>Sporidiobolaceae</taxon>
        <taxon>Sporobolomyces</taxon>
    </lineage>
</organism>
<keyword evidence="4" id="KW-1185">Reference proteome</keyword>
<evidence type="ECO:0000259" key="2">
    <source>
        <dbReference type="Pfam" id="PF21671"/>
    </source>
</evidence>
<feature type="signal peptide" evidence="1">
    <location>
        <begin position="1"/>
        <end position="23"/>
    </location>
</feature>
<dbReference type="EMBL" id="CENE01000027">
    <property type="protein sequence ID" value="CEQ42470.1"/>
    <property type="molecule type" value="Genomic_DNA"/>
</dbReference>
<protein>
    <submittedName>
        <fullName evidence="3">SPOSA6832_04299-mRNA-1:cds</fullName>
    </submittedName>
</protein>
<dbReference type="Pfam" id="PF21671">
    <property type="entry name" value="CPL1-like"/>
    <property type="match status" value="1"/>
</dbReference>
<dbReference type="InterPro" id="IPR048661">
    <property type="entry name" value="CPL1-like"/>
</dbReference>
<gene>
    <name evidence="3" type="primary">SPOSA6832_04299</name>
</gene>
<name>A0A0D6ESB1_SPOSA</name>
<feature type="chain" id="PRO_5002303404" evidence="1">
    <location>
        <begin position="24"/>
        <end position="289"/>
    </location>
</feature>
<dbReference type="OrthoDB" id="439917at2759"/>
<dbReference type="Proteomes" id="UP000243876">
    <property type="component" value="Unassembled WGS sequence"/>
</dbReference>
<dbReference type="AlphaFoldDB" id="A0A0D6ESB1"/>
<evidence type="ECO:0000313" key="3">
    <source>
        <dbReference type="EMBL" id="CEQ42470.1"/>
    </source>
</evidence>
<feature type="domain" description="Protein CPL1-like" evidence="2">
    <location>
        <begin position="232"/>
        <end position="285"/>
    </location>
</feature>
<reference evidence="4" key="1">
    <citation type="submission" date="2015-02" db="EMBL/GenBank/DDBJ databases">
        <authorList>
            <person name="Gon?alves P."/>
        </authorList>
    </citation>
    <scope>NUCLEOTIDE SEQUENCE [LARGE SCALE GENOMIC DNA]</scope>
</reference>